<proteinExistence type="predicted"/>
<evidence type="ECO:0000313" key="5">
    <source>
        <dbReference type="Proteomes" id="UP000195321"/>
    </source>
</evidence>
<evidence type="ECO:0000256" key="2">
    <source>
        <dbReference type="ARBA" id="ARBA00022801"/>
    </source>
</evidence>
<dbReference type="PANTHER" id="PTHR43046">
    <property type="entry name" value="GDP-MANNOSE MANNOSYL HYDROLASE"/>
    <property type="match status" value="1"/>
</dbReference>
<name>A0A1Y3MHR6_9BACI</name>
<gene>
    <name evidence="4" type="ORF">BW425_15915</name>
</gene>
<dbReference type="PANTHER" id="PTHR43046:SF14">
    <property type="entry name" value="MUTT_NUDIX FAMILY PROTEIN"/>
    <property type="match status" value="1"/>
</dbReference>
<dbReference type="Gene3D" id="3.90.79.10">
    <property type="entry name" value="Nucleoside Triphosphate Pyrophosphohydrolase"/>
    <property type="match status" value="1"/>
</dbReference>
<dbReference type="InterPro" id="IPR000086">
    <property type="entry name" value="NUDIX_hydrolase_dom"/>
</dbReference>
<dbReference type="EMBL" id="MWPX01000017">
    <property type="protein sequence ID" value="OUM47980.1"/>
    <property type="molecule type" value="Genomic_DNA"/>
</dbReference>
<comment type="cofactor">
    <cofactor evidence="1">
        <name>Mg(2+)</name>
        <dbReference type="ChEBI" id="CHEBI:18420"/>
    </cofactor>
</comment>
<sequence>MQGHIEFGESAKDALIREVEEELGINCTVGSFLGVVEHKWEKGGVLHCEINQVFEVKSNEVLINSNPESIESHLEFFWCDRKDLDDRNLQPYPFRNLINNYLNGKKDAWWESSLNSDIDDSNRS</sequence>
<dbReference type="SUPFAM" id="SSF55811">
    <property type="entry name" value="Nudix"/>
    <property type="match status" value="1"/>
</dbReference>
<dbReference type="RefSeq" id="WP_088094226.1">
    <property type="nucleotide sequence ID" value="NZ_JBLOJB010000015.1"/>
</dbReference>
<comment type="caution">
    <text evidence="4">The sequence shown here is derived from an EMBL/GenBank/DDBJ whole genome shotgun (WGS) entry which is preliminary data.</text>
</comment>
<protein>
    <recommendedName>
        <fullName evidence="3">Nudix hydrolase domain-containing protein</fullName>
    </recommendedName>
</protein>
<dbReference type="GO" id="GO:0016787">
    <property type="term" value="F:hydrolase activity"/>
    <property type="evidence" value="ECO:0007669"/>
    <property type="project" value="UniProtKB-KW"/>
</dbReference>
<dbReference type="PROSITE" id="PS51462">
    <property type="entry name" value="NUDIX"/>
    <property type="match status" value="1"/>
</dbReference>
<dbReference type="PROSITE" id="PS00893">
    <property type="entry name" value="NUDIX_BOX"/>
    <property type="match status" value="1"/>
</dbReference>
<evidence type="ECO:0000259" key="3">
    <source>
        <dbReference type="PROSITE" id="PS51462"/>
    </source>
</evidence>
<dbReference type="Pfam" id="PF00293">
    <property type="entry name" value="NUDIX"/>
    <property type="match status" value="1"/>
</dbReference>
<dbReference type="AlphaFoldDB" id="A0A1Y3MHR6"/>
<accession>A0A1Y3MHR6</accession>
<organism evidence="4 5">
    <name type="scientific">Bacillus pseudomycoides</name>
    <dbReference type="NCBI Taxonomy" id="64104"/>
    <lineage>
        <taxon>Bacteria</taxon>
        <taxon>Bacillati</taxon>
        <taxon>Bacillota</taxon>
        <taxon>Bacilli</taxon>
        <taxon>Bacillales</taxon>
        <taxon>Bacillaceae</taxon>
        <taxon>Bacillus</taxon>
        <taxon>Bacillus cereus group</taxon>
    </lineage>
</organism>
<dbReference type="InterPro" id="IPR015797">
    <property type="entry name" value="NUDIX_hydrolase-like_dom_sf"/>
</dbReference>
<evidence type="ECO:0000313" key="4">
    <source>
        <dbReference type="EMBL" id="OUM47980.1"/>
    </source>
</evidence>
<reference evidence="4 5" key="1">
    <citation type="submission" date="2017-02" db="EMBL/GenBank/DDBJ databases">
        <title>Bacillus pseudomycoides isolate FSL K6-0042.</title>
        <authorList>
            <person name="Kovac J."/>
        </authorList>
    </citation>
    <scope>NUCLEOTIDE SEQUENCE [LARGE SCALE GENOMIC DNA]</scope>
    <source>
        <strain evidence="4 5">FSL K6-0042</strain>
    </source>
</reference>
<dbReference type="Proteomes" id="UP000195321">
    <property type="component" value="Unassembled WGS sequence"/>
</dbReference>
<evidence type="ECO:0000256" key="1">
    <source>
        <dbReference type="ARBA" id="ARBA00001946"/>
    </source>
</evidence>
<feature type="domain" description="Nudix hydrolase" evidence="3">
    <location>
        <begin position="1"/>
        <end position="102"/>
    </location>
</feature>
<dbReference type="InterPro" id="IPR020084">
    <property type="entry name" value="NUDIX_hydrolase_CS"/>
</dbReference>
<keyword evidence="2" id="KW-0378">Hydrolase</keyword>